<accession>A0A0D2NG03</accession>
<keyword evidence="3" id="KW-1185">Reference proteome</keyword>
<sequence length="63" mass="7063">MRELLEKVLAEANSQSYDQSPGRKSISPMSARNHASHQRRAVLITVLPSPKILGLDRTIDLCY</sequence>
<name>A0A0D2NG03_HYPSF</name>
<organism evidence="2 3">
    <name type="scientific">Hypholoma sublateritium (strain FD-334 SS-4)</name>
    <dbReference type="NCBI Taxonomy" id="945553"/>
    <lineage>
        <taxon>Eukaryota</taxon>
        <taxon>Fungi</taxon>
        <taxon>Dikarya</taxon>
        <taxon>Basidiomycota</taxon>
        <taxon>Agaricomycotina</taxon>
        <taxon>Agaricomycetes</taxon>
        <taxon>Agaricomycetidae</taxon>
        <taxon>Agaricales</taxon>
        <taxon>Agaricineae</taxon>
        <taxon>Strophariaceae</taxon>
        <taxon>Hypholoma</taxon>
    </lineage>
</organism>
<dbReference type="EMBL" id="KN817640">
    <property type="protein sequence ID" value="KJA15591.1"/>
    <property type="molecule type" value="Genomic_DNA"/>
</dbReference>
<proteinExistence type="predicted"/>
<gene>
    <name evidence="2" type="ORF">HYPSUDRAFT_48218</name>
</gene>
<dbReference type="AlphaFoldDB" id="A0A0D2NG03"/>
<evidence type="ECO:0000313" key="3">
    <source>
        <dbReference type="Proteomes" id="UP000054270"/>
    </source>
</evidence>
<feature type="region of interest" description="Disordered" evidence="1">
    <location>
        <begin position="12"/>
        <end position="34"/>
    </location>
</feature>
<dbReference type="Proteomes" id="UP000054270">
    <property type="component" value="Unassembled WGS sequence"/>
</dbReference>
<evidence type="ECO:0000256" key="1">
    <source>
        <dbReference type="SAM" id="MobiDB-lite"/>
    </source>
</evidence>
<protein>
    <submittedName>
        <fullName evidence="2">Uncharacterized protein</fullName>
    </submittedName>
</protein>
<evidence type="ECO:0000313" key="2">
    <source>
        <dbReference type="EMBL" id="KJA15591.1"/>
    </source>
</evidence>
<reference evidence="3" key="1">
    <citation type="submission" date="2014-04" db="EMBL/GenBank/DDBJ databases">
        <title>Evolutionary Origins and Diversification of the Mycorrhizal Mutualists.</title>
        <authorList>
            <consortium name="DOE Joint Genome Institute"/>
            <consortium name="Mycorrhizal Genomics Consortium"/>
            <person name="Kohler A."/>
            <person name="Kuo A."/>
            <person name="Nagy L.G."/>
            <person name="Floudas D."/>
            <person name="Copeland A."/>
            <person name="Barry K.W."/>
            <person name="Cichocki N."/>
            <person name="Veneault-Fourrey C."/>
            <person name="LaButti K."/>
            <person name="Lindquist E.A."/>
            <person name="Lipzen A."/>
            <person name="Lundell T."/>
            <person name="Morin E."/>
            <person name="Murat C."/>
            <person name="Riley R."/>
            <person name="Ohm R."/>
            <person name="Sun H."/>
            <person name="Tunlid A."/>
            <person name="Henrissat B."/>
            <person name="Grigoriev I.V."/>
            <person name="Hibbett D.S."/>
            <person name="Martin F."/>
        </authorList>
    </citation>
    <scope>NUCLEOTIDE SEQUENCE [LARGE SCALE GENOMIC DNA]</scope>
    <source>
        <strain evidence="3">FD-334 SS-4</strain>
    </source>
</reference>